<dbReference type="InterPro" id="IPR050550">
    <property type="entry name" value="SEC23_SEC24_subfamily"/>
</dbReference>
<dbReference type="GO" id="GO:0008270">
    <property type="term" value="F:zinc ion binding"/>
    <property type="evidence" value="ECO:0007669"/>
    <property type="project" value="TreeGrafter"/>
</dbReference>
<protein>
    <recommendedName>
        <fullName evidence="1">Sec23/Sec24 helical domain-containing protein</fullName>
    </recommendedName>
</protein>
<reference evidence="2" key="2">
    <citation type="journal article" date="2015" name="Data Brief">
        <title>Shoot transcriptome of the giant reed, Arundo donax.</title>
        <authorList>
            <person name="Barrero R.A."/>
            <person name="Guerrero F.D."/>
            <person name="Moolhuijzen P."/>
            <person name="Goolsby J.A."/>
            <person name="Tidwell J."/>
            <person name="Bellgard S.E."/>
            <person name="Bellgard M.I."/>
        </authorList>
    </citation>
    <scope>NUCLEOTIDE SEQUENCE</scope>
    <source>
        <tissue evidence="2">Shoot tissue taken approximately 20 cm above the soil surface</tissue>
    </source>
</reference>
<accession>A0A0A9CSY9</accession>
<dbReference type="AlphaFoldDB" id="A0A0A9CSY9"/>
<dbReference type="Gene3D" id="1.20.120.730">
    <property type="entry name" value="Sec23/Sec24 helical domain"/>
    <property type="match status" value="1"/>
</dbReference>
<dbReference type="PANTHER" id="PTHR13803">
    <property type="entry name" value="SEC24-RELATED PROTEIN"/>
    <property type="match status" value="1"/>
</dbReference>
<proteinExistence type="predicted"/>
<dbReference type="Pfam" id="PF04815">
    <property type="entry name" value="Sec23_helical"/>
    <property type="match status" value="1"/>
</dbReference>
<dbReference type="GO" id="GO:0000149">
    <property type="term" value="F:SNARE binding"/>
    <property type="evidence" value="ECO:0007669"/>
    <property type="project" value="TreeGrafter"/>
</dbReference>
<dbReference type="PANTHER" id="PTHR13803:SF17">
    <property type="entry name" value="PROTEIN TRANSPORT PROTEIN SEC24"/>
    <property type="match status" value="1"/>
</dbReference>
<dbReference type="InterPro" id="IPR036175">
    <property type="entry name" value="Sec23/24_helical_dom_sf"/>
</dbReference>
<dbReference type="EMBL" id="GBRH01221385">
    <property type="protein sequence ID" value="JAD76510.1"/>
    <property type="molecule type" value="Transcribed_RNA"/>
</dbReference>
<dbReference type="GO" id="GO:0070971">
    <property type="term" value="C:endoplasmic reticulum exit site"/>
    <property type="evidence" value="ECO:0007669"/>
    <property type="project" value="TreeGrafter"/>
</dbReference>
<dbReference type="SUPFAM" id="SSF81811">
    <property type="entry name" value="Helical domain of Sec23/24"/>
    <property type="match status" value="1"/>
</dbReference>
<organism evidence="2">
    <name type="scientific">Arundo donax</name>
    <name type="common">Giant reed</name>
    <name type="synonym">Donax arundinaceus</name>
    <dbReference type="NCBI Taxonomy" id="35708"/>
    <lineage>
        <taxon>Eukaryota</taxon>
        <taxon>Viridiplantae</taxon>
        <taxon>Streptophyta</taxon>
        <taxon>Embryophyta</taxon>
        <taxon>Tracheophyta</taxon>
        <taxon>Spermatophyta</taxon>
        <taxon>Magnoliopsida</taxon>
        <taxon>Liliopsida</taxon>
        <taxon>Poales</taxon>
        <taxon>Poaceae</taxon>
        <taxon>PACMAD clade</taxon>
        <taxon>Arundinoideae</taxon>
        <taxon>Arundineae</taxon>
        <taxon>Arundo</taxon>
    </lineage>
</organism>
<evidence type="ECO:0000313" key="2">
    <source>
        <dbReference type="EMBL" id="JAD76510.1"/>
    </source>
</evidence>
<dbReference type="GO" id="GO:0090110">
    <property type="term" value="P:COPII-coated vesicle cargo loading"/>
    <property type="evidence" value="ECO:0007669"/>
    <property type="project" value="TreeGrafter"/>
</dbReference>
<dbReference type="InterPro" id="IPR006900">
    <property type="entry name" value="Sec23/24_helical_dom"/>
</dbReference>
<dbReference type="GO" id="GO:0030127">
    <property type="term" value="C:COPII vesicle coat"/>
    <property type="evidence" value="ECO:0007669"/>
    <property type="project" value="InterPro"/>
</dbReference>
<dbReference type="GO" id="GO:0006886">
    <property type="term" value="P:intracellular protein transport"/>
    <property type="evidence" value="ECO:0007669"/>
    <property type="project" value="InterPro"/>
</dbReference>
<reference evidence="2" key="1">
    <citation type="submission" date="2014-09" db="EMBL/GenBank/DDBJ databases">
        <authorList>
            <person name="Magalhaes I.L.F."/>
            <person name="Oliveira U."/>
            <person name="Santos F.R."/>
            <person name="Vidigal T.H.D.A."/>
            <person name="Brescovit A.D."/>
            <person name="Santos A.J."/>
        </authorList>
    </citation>
    <scope>NUCLEOTIDE SEQUENCE</scope>
    <source>
        <tissue evidence="2">Shoot tissue taken approximately 20 cm above the soil surface</tissue>
    </source>
</reference>
<name>A0A0A9CSY9_ARUDO</name>
<feature type="domain" description="Sec23/Sec24 helical" evidence="1">
    <location>
        <begin position="9"/>
        <end position="117"/>
    </location>
</feature>
<sequence length="255" mass="28432">MSEIYDSVDPGVVLHILVHKVILESLDKGVREGRQQVHAWLALLAARYNEAMSSDARTPVSSIDIDFSQCPQLQMLPQLVFALLRSPLLRLHEEGIHPDYRIYLQCLFSGLEPSSLVKAIYPVLVSYSSLDKQAFPRHTLSRAALIMSESPIFLLDAFTNLIVYYSSTADPSIPFPPPHDCLLRTTINSLKQDRCITPKLTFIHGGKDDPALFESYLIEEQDVDGSGFTTGSGFVSFRESVRNVAAEIFKEESGS</sequence>
<evidence type="ECO:0000259" key="1">
    <source>
        <dbReference type="Pfam" id="PF04815"/>
    </source>
</evidence>